<dbReference type="PROSITE" id="PS50994">
    <property type="entry name" value="INTEGRASE"/>
    <property type="match status" value="1"/>
</dbReference>
<dbReference type="AlphaFoldDB" id="A0A4Y2KF80"/>
<dbReference type="InterPro" id="IPR008042">
    <property type="entry name" value="Retrotrans_Pao"/>
</dbReference>
<protein>
    <recommendedName>
        <fullName evidence="1">Integrase catalytic domain-containing protein</fullName>
    </recommendedName>
</protein>
<accession>A0A4Y2KF80</accession>
<evidence type="ECO:0000313" key="3">
    <source>
        <dbReference type="Proteomes" id="UP000499080"/>
    </source>
</evidence>
<proteinExistence type="predicted"/>
<dbReference type="InterPro" id="IPR036397">
    <property type="entry name" value="RNaseH_sf"/>
</dbReference>
<dbReference type="GO" id="GO:0003676">
    <property type="term" value="F:nucleic acid binding"/>
    <property type="evidence" value="ECO:0007669"/>
    <property type="project" value="InterPro"/>
</dbReference>
<dbReference type="EMBL" id="BGPR01114321">
    <property type="protein sequence ID" value="GBN00639.1"/>
    <property type="molecule type" value="Genomic_DNA"/>
</dbReference>
<dbReference type="PANTHER" id="PTHR47331">
    <property type="entry name" value="PHD-TYPE DOMAIN-CONTAINING PROTEIN"/>
    <property type="match status" value="1"/>
</dbReference>
<dbReference type="InterPro" id="IPR012337">
    <property type="entry name" value="RNaseH-like_sf"/>
</dbReference>
<feature type="domain" description="Integrase catalytic" evidence="1">
    <location>
        <begin position="638"/>
        <end position="756"/>
    </location>
</feature>
<dbReference type="InterPro" id="IPR041588">
    <property type="entry name" value="Integrase_H2C2"/>
</dbReference>
<keyword evidence="3" id="KW-1185">Reference proteome</keyword>
<gene>
    <name evidence="2" type="ORF">AVEN_44586_1</name>
</gene>
<dbReference type="GO" id="GO:0015074">
    <property type="term" value="P:DNA integration"/>
    <property type="evidence" value="ECO:0007669"/>
    <property type="project" value="InterPro"/>
</dbReference>
<dbReference type="Pfam" id="PF05380">
    <property type="entry name" value="Peptidase_A17"/>
    <property type="match status" value="1"/>
</dbReference>
<evidence type="ECO:0000313" key="2">
    <source>
        <dbReference type="EMBL" id="GBN00639.1"/>
    </source>
</evidence>
<dbReference type="InterPro" id="IPR001584">
    <property type="entry name" value="Integrase_cat-core"/>
</dbReference>
<organism evidence="2 3">
    <name type="scientific">Araneus ventricosus</name>
    <name type="common">Orbweaver spider</name>
    <name type="synonym">Epeira ventricosa</name>
    <dbReference type="NCBI Taxonomy" id="182803"/>
    <lineage>
        <taxon>Eukaryota</taxon>
        <taxon>Metazoa</taxon>
        <taxon>Ecdysozoa</taxon>
        <taxon>Arthropoda</taxon>
        <taxon>Chelicerata</taxon>
        <taxon>Arachnida</taxon>
        <taxon>Araneae</taxon>
        <taxon>Araneomorphae</taxon>
        <taxon>Entelegynae</taxon>
        <taxon>Araneoidea</taxon>
        <taxon>Araneidae</taxon>
        <taxon>Araneus</taxon>
    </lineage>
</organism>
<evidence type="ECO:0000259" key="1">
    <source>
        <dbReference type="PROSITE" id="PS50994"/>
    </source>
</evidence>
<dbReference type="PANTHER" id="PTHR47331:SF4">
    <property type="entry name" value="PEPTIDASE S1 DOMAIN-CONTAINING PROTEIN"/>
    <property type="match status" value="1"/>
</dbReference>
<name>A0A4Y2KF80_ARAVE</name>
<feature type="non-terminal residue" evidence="2">
    <location>
        <position position="756"/>
    </location>
</feature>
<comment type="caution">
    <text evidence="2">The sequence shown here is derived from an EMBL/GenBank/DDBJ whole genome shotgun (WGS) entry which is preliminary data.</text>
</comment>
<dbReference type="Gene3D" id="3.30.420.10">
    <property type="entry name" value="Ribonuclease H-like superfamily/Ribonuclease H"/>
    <property type="match status" value="1"/>
</dbReference>
<dbReference type="Pfam" id="PF17921">
    <property type="entry name" value="Integrase_H2C2"/>
    <property type="match status" value="1"/>
</dbReference>
<reference evidence="2 3" key="1">
    <citation type="journal article" date="2019" name="Sci. Rep.">
        <title>Orb-weaving spider Araneus ventricosus genome elucidates the spidroin gene catalogue.</title>
        <authorList>
            <person name="Kono N."/>
            <person name="Nakamura H."/>
            <person name="Ohtoshi R."/>
            <person name="Moran D.A.P."/>
            <person name="Shinohara A."/>
            <person name="Yoshida Y."/>
            <person name="Fujiwara M."/>
            <person name="Mori M."/>
            <person name="Tomita M."/>
            <person name="Arakawa K."/>
        </authorList>
    </citation>
    <scope>NUCLEOTIDE SEQUENCE [LARGE SCALE GENOMIC DNA]</scope>
</reference>
<dbReference type="Proteomes" id="UP000499080">
    <property type="component" value="Unassembled WGS sequence"/>
</dbReference>
<dbReference type="SUPFAM" id="SSF53098">
    <property type="entry name" value="Ribonuclease H-like"/>
    <property type="match status" value="1"/>
</dbReference>
<sequence>MVLKNAATGRSKTDLPALYDELGAKIRAQESQGRTQEKYGNFLSPLVESCLPEEVLVAWERSRNHSFTETKESRTLEQLMNFLRQEVKGEEMVYLARTGFASNQSSRRKELHNDHIKQSESTTASALVSLQTPEAEGFIEKANLIMLKGCFNLRGWESNVECKHASNHSGNTSVLGIIWNLDEDTLKCKIDFEILSCETKITKRFILSTVQKFYDPLGMLTPSTLLPKLILQDLWKSHFSWEEELPFTFVDKFSKWLNEMYLLKDVTLPRFMNFNETSELHVFVDACKGAYAACVFVRSEVEGESKVRLIRAKNRVAPLKSLSIPRFELMACCIGARLVNSVIKAIDVSSIKVTLWSDSTVALWWIKEYGDWSVFVANRVKEIRELTGCYSWRHVPGNMNIADLLSRGCTPQQMLNSKWWEGPSWLKENTESWPVSDIICQPKEVDIEKRKNKLVNMNLTEDTPLWYAERVSDYDKMFRIFTWILRFVNNCKLVNGKCKDSELSQSEIEYSEKKLIRLIQSYYLSDAKSSNFIETFLDNEGILRVKTKIINRNDDRSFLYPILLPEKCEFTKLLIRTVHRKNCHAGIHMMQCLLRERYWIIRARKAIKNVLYNCVISKRFKVKSMSSEPTPLSPDRVTDCAPFEIVGIDLAGPLFLKKEGKVWIVLFTCVVYRAIHLELVNSLSSDAFLLALRRFIARRGRPRTIYCDNGTNFRGASNDLSKLKGIKILKETTELLKYFGNLFLLPRLGGEAGGKG</sequence>